<sequence>MFEVISIPMLIKNGFDFQKEYPFESSLILIALISLIGKLISIAILFSKNILNKQKWIYIGLALMLISFLIVCYGVWNYDNFLFAITLGSGIPFLMYFGRVLYLINKEKHKSELVAE</sequence>
<proteinExistence type="predicted"/>
<accession>A0A1M6HYC8</accession>
<keyword evidence="3" id="KW-1185">Reference proteome</keyword>
<protein>
    <recommendedName>
        <fullName evidence="4">DoxX-like family protein</fullName>
    </recommendedName>
</protein>
<dbReference type="Proteomes" id="UP000184225">
    <property type="component" value="Unassembled WGS sequence"/>
</dbReference>
<evidence type="ECO:0000313" key="2">
    <source>
        <dbReference type="EMBL" id="SHJ27229.1"/>
    </source>
</evidence>
<feature type="transmembrane region" description="Helical" evidence="1">
    <location>
        <begin position="58"/>
        <end position="76"/>
    </location>
</feature>
<organism evidence="2 3">
    <name type="scientific">Mesonia phycicola</name>
    <dbReference type="NCBI Taxonomy" id="579105"/>
    <lineage>
        <taxon>Bacteria</taxon>
        <taxon>Pseudomonadati</taxon>
        <taxon>Bacteroidota</taxon>
        <taxon>Flavobacteriia</taxon>
        <taxon>Flavobacteriales</taxon>
        <taxon>Flavobacteriaceae</taxon>
        <taxon>Mesonia</taxon>
    </lineage>
</organism>
<evidence type="ECO:0000313" key="3">
    <source>
        <dbReference type="Proteomes" id="UP000184225"/>
    </source>
</evidence>
<feature type="transmembrane region" description="Helical" evidence="1">
    <location>
        <begin position="27"/>
        <end position="46"/>
    </location>
</feature>
<keyword evidence="1" id="KW-0812">Transmembrane</keyword>
<dbReference type="AlphaFoldDB" id="A0A1M6HYC8"/>
<feature type="transmembrane region" description="Helical" evidence="1">
    <location>
        <begin position="82"/>
        <end position="104"/>
    </location>
</feature>
<gene>
    <name evidence="2" type="ORF">SAMN04488096_1311</name>
</gene>
<dbReference type="EMBL" id="FQYY01000031">
    <property type="protein sequence ID" value="SHJ27229.1"/>
    <property type="molecule type" value="Genomic_DNA"/>
</dbReference>
<keyword evidence="1" id="KW-0472">Membrane</keyword>
<keyword evidence="1" id="KW-1133">Transmembrane helix</keyword>
<name>A0A1M6HYC8_9FLAO</name>
<reference evidence="2 3" key="1">
    <citation type="submission" date="2016-11" db="EMBL/GenBank/DDBJ databases">
        <authorList>
            <person name="Jaros S."/>
            <person name="Januszkiewicz K."/>
            <person name="Wedrychowicz H."/>
        </authorList>
    </citation>
    <scope>NUCLEOTIDE SEQUENCE [LARGE SCALE GENOMIC DNA]</scope>
    <source>
        <strain evidence="2 3">DSM 21425</strain>
    </source>
</reference>
<evidence type="ECO:0008006" key="4">
    <source>
        <dbReference type="Google" id="ProtNLM"/>
    </source>
</evidence>
<evidence type="ECO:0000256" key="1">
    <source>
        <dbReference type="SAM" id="Phobius"/>
    </source>
</evidence>